<keyword evidence="1" id="KW-1133">Transmembrane helix</keyword>
<reference evidence="2 3" key="1">
    <citation type="submission" date="2020-09" db="EMBL/GenBank/DDBJ databases">
        <title>Sphingomonas sp., a new species isolated from pork steak.</title>
        <authorList>
            <person name="Heidler von Heilborn D."/>
        </authorList>
    </citation>
    <scope>NUCLEOTIDE SEQUENCE [LARGE SCALE GENOMIC DNA]</scope>
    <source>
        <strain evidence="3">S8-3T</strain>
    </source>
</reference>
<feature type="transmembrane region" description="Helical" evidence="1">
    <location>
        <begin position="56"/>
        <end position="75"/>
    </location>
</feature>
<dbReference type="AlphaFoldDB" id="A0A7H0LF10"/>
<proteinExistence type="predicted"/>
<feature type="transmembrane region" description="Helical" evidence="1">
    <location>
        <begin position="27"/>
        <end position="44"/>
    </location>
</feature>
<organism evidence="2 3">
    <name type="scientific">Sphingomonas alpina</name>
    <dbReference type="NCBI Taxonomy" id="653931"/>
    <lineage>
        <taxon>Bacteria</taxon>
        <taxon>Pseudomonadati</taxon>
        <taxon>Pseudomonadota</taxon>
        <taxon>Alphaproteobacteria</taxon>
        <taxon>Sphingomonadales</taxon>
        <taxon>Sphingomonadaceae</taxon>
        <taxon>Sphingomonas</taxon>
    </lineage>
</organism>
<accession>A0A7H0LF10</accession>
<dbReference type="KEGG" id="spap:H3Z74_16045"/>
<protein>
    <submittedName>
        <fullName evidence="2">Uncharacterized protein</fullName>
    </submittedName>
</protein>
<feature type="transmembrane region" description="Helical" evidence="1">
    <location>
        <begin position="106"/>
        <end position="128"/>
    </location>
</feature>
<evidence type="ECO:0000256" key="1">
    <source>
        <dbReference type="SAM" id="Phobius"/>
    </source>
</evidence>
<dbReference type="EMBL" id="CP061038">
    <property type="protein sequence ID" value="QNQ08263.1"/>
    <property type="molecule type" value="Genomic_DNA"/>
</dbReference>
<dbReference type="Proteomes" id="UP000516148">
    <property type="component" value="Chromosome"/>
</dbReference>
<dbReference type="RefSeq" id="WP_187760591.1">
    <property type="nucleotide sequence ID" value="NZ_CP061038.1"/>
</dbReference>
<sequence>MRTAIFLALLIAACCYAVRRGGAPERIVAFAFLAAYVLTIAVRSSRPERYFDIETGVFIVDVLLFFIVLAVMLTANRVWPIWMTVLMMMAVGGHIAKLLDPAVIRTVYQIMLSFWGWPAVVLLILATWRHQRRVALNGADASWRRSLRAAPRSILRPPQAG</sequence>
<evidence type="ECO:0000313" key="3">
    <source>
        <dbReference type="Proteomes" id="UP000516148"/>
    </source>
</evidence>
<evidence type="ECO:0000313" key="2">
    <source>
        <dbReference type="EMBL" id="QNQ08263.1"/>
    </source>
</evidence>
<name>A0A7H0LF10_9SPHN</name>
<keyword evidence="1" id="KW-0472">Membrane</keyword>
<keyword evidence="1" id="KW-0812">Transmembrane</keyword>
<gene>
    <name evidence="2" type="ORF">H3Z74_16045</name>
</gene>
<keyword evidence="3" id="KW-1185">Reference proteome</keyword>